<dbReference type="GO" id="GO:0005886">
    <property type="term" value="C:plasma membrane"/>
    <property type="evidence" value="ECO:0007669"/>
    <property type="project" value="UniProtKB-SubCell"/>
</dbReference>
<dbReference type="PROSITE" id="PS01031">
    <property type="entry name" value="SHSP"/>
    <property type="match status" value="1"/>
</dbReference>
<dbReference type="CDD" id="cd06464">
    <property type="entry name" value="ACD_sHsps-like"/>
    <property type="match status" value="1"/>
</dbReference>
<dbReference type="Gene3D" id="2.60.40.790">
    <property type="match status" value="1"/>
</dbReference>
<feature type="domain" description="SHSP" evidence="8">
    <location>
        <begin position="11"/>
        <end position="117"/>
    </location>
</feature>
<keyword evidence="7" id="KW-0812">Transmembrane</keyword>
<evidence type="ECO:0000256" key="3">
    <source>
        <dbReference type="ARBA" id="ARBA00022821"/>
    </source>
</evidence>
<feature type="region of interest" description="Disordered" evidence="6">
    <location>
        <begin position="1"/>
        <end position="22"/>
    </location>
</feature>
<dbReference type="SUPFAM" id="SSF49764">
    <property type="entry name" value="HSP20-like chaperones"/>
    <property type="match status" value="1"/>
</dbReference>
<feature type="transmembrane region" description="Helical" evidence="7">
    <location>
        <begin position="301"/>
        <end position="319"/>
    </location>
</feature>
<reference evidence="9 10" key="1">
    <citation type="submission" date="2024-04" db="EMBL/GenBank/DDBJ databases">
        <authorList>
            <person name="Fracassetti M."/>
        </authorList>
    </citation>
    <scope>NUCLEOTIDE SEQUENCE [LARGE SCALE GENOMIC DNA]</scope>
</reference>
<dbReference type="AlphaFoldDB" id="A0AAV2D3A4"/>
<evidence type="ECO:0000313" key="10">
    <source>
        <dbReference type="Proteomes" id="UP001497516"/>
    </source>
</evidence>
<feature type="compositionally biased region" description="Basic and acidic residues" evidence="6">
    <location>
        <begin position="252"/>
        <end position="262"/>
    </location>
</feature>
<dbReference type="InterPro" id="IPR008978">
    <property type="entry name" value="HSP20-like_chaperone"/>
</dbReference>
<evidence type="ECO:0000259" key="8">
    <source>
        <dbReference type="PROSITE" id="PS01031"/>
    </source>
</evidence>
<feature type="compositionally biased region" description="Low complexity" evidence="6">
    <location>
        <begin position="108"/>
        <end position="118"/>
    </location>
</feature>
<proteinExistence type="inferred from homology"/>
<organism evidence="9 10">
    <name type="scientific">Linum trigynum</name>
    <dbReference type="NCBI Taxonomy" id="586398"/>
    <lineage>
        <taxon>Eukaryota</taxon>
        <taxon>Viridiplantae</taxon>
        <taxon>Streptophyta</taxon>
        <taxon>Embryophyta</taxon>
        <taxon>Tracheophyta</taxon>
        <taxon>Spermatophyta</taxon>
        <taxon>Magnoliopsida</taxon>
        <taxon>eudicotyledons</taxon>
        <taxon>Gunneridae</taxon>
        <taxon>Pentapetalae</taxon>
        <taxon>rosids</taxon>
        <taxon>fabids</taxon>
        <taxon>Malpighiales</taxon>
        <taxon>Linaceae</taxon>
        <taxon>Linum</taxon>
    </lineage>
</organism>
<feature type="compositionally biased region" description="Polar residues" evidence="6">
    <location>
        <begin position="158"/>
        <end position="177"/>
    </location>
</feature>
<protein>
    <recommendedName>
        <fullName evidence="8">SHSP domain-containing protein</fullName>
    </recommendedName>
</protein>
<keyword evidence="7" id="KW-0472">Membrane</keyword>
<evidence type="ECO:0000256" key="2">
    <source>
        <dbReference type="ARBA" id="ARBA00022475"/>
    </source>
</evidence>
<evidence type="ECO:0000256" key="5">
    <source>
        <dbReference type="RuleBase" id="RU003616"/>
    </source>
</evidence>
<dbReference type="InterPro" id="IPR002068">
    <property type="entry name" value="A-crystallin/Hsp20_dom"/>
</dbReference>
<dbReference type="EMBL" id="OZ034815">
    <property type="protein sequence ID" value="CAL1366329.1"/>
    <property type="molecule type" value="Genomic_DNA"/>
</dbReference>
<comment type="similarity">
    <text evidence="4 5">Belongs to the small heat shock protein (HSP20) family.</text>
</comment>
<keyword evidence="3" id="KW-0611">Plant defense</keyword>
<dbReference type="GO" id="GO:0034605">
    <property type="term" value="P:cellular response to heat"/>
    <property type="evidence" value="ECO:0007669"/>
    <property type="project" value="TreeGrafter"/>
</dbReference>
<dbReference type="Pfam" id="PF00011">
    <property type="entry name" value="HSP20"/>
    <property type="match status" value="1"/>
</dbReference>
<evidence type="ECO:0000256" key="7">
    <source>
        <dbReference type="SAM" id="Phobius"/>
    </source>
</evidence>
<evidence type="ECO:0000313" key="9">
    <source>
        <dbReference type="EMBL" id="CAL1366329.1"/>
    </source>
</evidence>
<feature type="compositionally biased region" description="Basic and acidic residues" evidence="6">
    <location>
        <begin position="227"/>
        <end position="244"/>
    </location>
</feature>
<gene>
    <name evidence="9" type="ORF">LTRI10_LOCUS10584</name>
</gene>
<name>A0AAV2D3A4_9ROSI</name>
<dbReference type="PANTHER" id="PTHR43670:SF73">
    <property type="entry name" value="INACTIVE PROTEIN RESTRICTED TEV MOVEMENT 2-LIKE"/>
    <property type="match status" value="1"/>
</dbReference>
<dbReference type="PANTHER" id="PTHR43670">
    <property type="entry name" value="HEAT SHOCK PROTEIN 26"/>
    <property type="match status" value="1"/>
</dbReference>
<keyword evidence="7" id="KW-1133">Transmembrane helix</keyword>
<dbReference type="Proteomes" id="UP001497516">
    <property type="component" value="Chromosome 2"/>
</dbReference>
<sequence length="342" mass="37267">MATGTRAASQRSYEDFEPTTEWKREPSADTLLVYLPGFRKEQMKVQVTSSRQLRIMGERPMGNNNNNKWSRFKKEIPIGSNYDTNEINARFDKGILYVKHPKLITQQPQPAAAVNNQQLPSQKPPQPRPAAPVVEAPKPIPPPPPPPPPAAAAPQPASGRTQDQKPQSHQPASNGSKATAATAVQPPAPASAPPKETSIWKIPPTEPSVSGPPRSETKNPETGMGAKPDKFSEEQRKEKYERKTTNGQSPEPKADEMKKEEGGGSSSRGRISSPLIASEKYKNAMSGLGMKVMEMKENPKSLLNLVFAVLTGVVILLYLKNAAKSLLKFKGGADIDDDQLLL</sequence>
<feature type="compositionally biased region" description="Polar residues" evidence="6">
    <location>
        <begin position="1"/>
        <end position="11"/>
    </location>
</feature>
<comment type="subcellular location">
    <subcellularLocation>
        <location evidence="1">Cell membrane</location>
        <topology evidence="1">Single-pass membrane protein</topology>
    </subcellularLocation>
</comment>
<feature type="compositionally biased region" description="Pro residues" evidence="6">
    <location>
        <begin position="138"/>
        <end position="151"/>
    </location>
</feature>
<dbReference type="GO" id="GO:0006952">
    <property type="term" value="P:defense response"/>
    <property type="evidence" value="ECO:0007669"/>
    <property type="project" value="UniProtKB-KW"/>
</dbReference>
<keyword evidence="2" id="KW-1003">Cell membrane</keyword>
<keyword evidence="10" id="KW-1185">Reference proteome</keyword>
<accession>A0AAV2D3A4</accession>
<feature type="region of interest" description="Disordered" evidence="6">
    <location>
        <begin position="108"/>
        <end position="275"/>
    </location>
</feature>
<evidence type="ECO:0000256" key="4">
    <source>
        <dbReference type="PROSITE-ProRule" id="PRU00285"/>
    </source>
</evidence>
<evidence type="ECO:0000256" key="6">
    <source>
        <dbReference type="SAM" id="MobiDB-lite"/>
    </source>
</evidence>
<dbReference type="PRINTS" id="PR01217">
    <property type="entry name" value="PRICHEXTENSN"/>
</dbReference>
<evidence type="ECO:0000256" key="1">
    <source>
        <dbReference type="ARBA" id="ARBA00004162"/>
    </source>
</evidence>